<keyword evidence="2" id="KW-0418">Kinase</keyword>
<proteinExistence type="predicted"/>
<dbReference type="Gene3D" id="3.30.565.10">
    <property type="entry name" value="Histidine kinase-like ATPase, C-terminal domain"/>
    <property type="match status" value="1"/>
</dbReference>
<organism evidence="6 7">
    <name type="scientific">Frondihabitans sucicola</name>
    <dbReference type="NCBI Taxonomy" id="1268041"/>
    <lineage>
        <taxon>Bacteria</taxon>
        <taxon>Bacillati</taxon>
        <taxon>Actinomycetota</taxon>
        <taxon>Actinomycetes</taxon>
        <taxon>Micrococcales</taxon>
        <taxon>Microbacteriaceae</taxon>
        <taxon>Frondihabitans</taxon>
    </lineage>
</organism>
<dbReference type="InterPro" id="IPR036890">
    <property type="entry name" value="HATPase_C_sf"/>
</dbReference>
<keyword evidence="3" id="KW-0902">Two-component regulatory system</keyword>
<evidence type="ECO:0000256" key="2">
    <source>
        <dbReference type="ARBA" id="ARBA00022777"/>
    </source>
</evidence>
<dbReference type="EMBL" id="AP027732">
    <property type="protein sequence ID" value="BDZ49043.1"/>
    <property type="molecule type" value="Genomic_DNA"/>
</dbReference>
<feature type="transmembrane region" description="Helical" evidence="4">
    <location>
        <begin position="172"/>
        <end position="189"/>
    </location>
</feature>
<sequence length="409" mass="43068">MTVREPALVPVPSRRGPLRPITGLLLERILGRCLAVFTVVFGAQGLPFAILQQDVLRAPLSLIVVVALFGAFLATAVAGFAGRSVEVAAPIVPIVYLVSMATWPLTVRDPALVQPSVPWLWFVCNLVLATGVFAFRPLIASVYLVLIPAVFFVVRQTPSGGGASVGHALLDSTYTVVLGAAVLVLVVLLRKAAHDVDAAQGAAVSRYGDAVREHATELERVQVDSIVHDGVLTALLSASRAETPRARRLASVMAETSMTRLVTAAEAPRAAGKEVPLARIRERLDRARVHLDPEAHLSPESEAGWLHLPADIAQTLADAAVQALVNSCQHAGEDAARWLGVVADGDTAVVIVGDDGAGFDTELPSERLGVRVSIVERVENCGGTADIVSAPGRGTVVTLRWPSPALSSP</sequence>
<accession>A0ABN6Y029</accession>
<dbReference type="Proteomes" id="UP001321486">
    <property type="component" value="Chromosome"/>
</dbReference>
<feature type="domain" description="Histidine kinase/HSP90-like ATPase" evidence="5">
    <location>
        <begin position="319"/>
        <end position="403"/>
    </location>
</feature>
<keyword evidence="7" id="KW-1185">Reference proteome</keyword>
<keyword evidence="4" id="KW-0812">Transmembrane</keyword>
<name>A0ABN6Y029_9MICO</name>
<feature type="transmembrane region" description="Helical" evidence="4">
    <location>
        <begin position="119"/>
        <end position="152"/>
    </location>
</feature>
<keyword evidence="4" id="KW-0472">Membrane</keyword>
<protein>
    <recommendedName>
        <fullName evidence="5">Histidine kinase/HSP90-like ATPase domain-containing protein</fullName>
    </recommendedName>
</protein>
<keyword evidence="1" id="KW-0808">Transferase</keyword>
<evidence type="ECO:0000256" key="3">
    <source>
        <dbReference type="ARBA" id="ARBA00023012"/>
    </source>
</evidence>
<gene>
    <name evidence="6" type="ORF">GCM10025867_12840</name>
</gene>
<dbReference type="InterPro" id="IPR003594">
    <property type="entry name" value="HATPase_dom"/>
</dbReference>
<evidence type="ECO:0000259" key="5">
    <source>
        <dbReference type="Pfam" id="PF02518"/>
    </source>
</evidence>
<dbReference type="Pfam" id="PF02518">
    <property type="entry name" value="HATPase_c"/>
    <property type="match status" value="1"/>
</dbReference>
<evidence type="ECO:0000313" key="7">
    <source>
        <dbReference type="Proteomes" id="UP001321486"/>
    </source>
</evidence>
<feature type="transmembrane region" description="Helical" evidence="4">
    <location>
        <begin position="29"/>
        <end position="50"/>
    </location>
</feature>
<dbReference type="RefSeq" id="WP_286345918.1">
    <property type="nucleotide sequence ID" value="NZ_AP027732.1"/>
</dbReference>
<dbReference type="PANTHER" id="PTHR24421">
    <property type="entry name" value="NITRATE/NITRITE SENSOR PROTEIN NARX-RELATED"/>
    <property type="match status" value="1"/>
</dbReference>
<feature type="transmembrane region" description="Helical" evidence="4">
    <location>
        <begin position="87"/>
        <end position="107"/>
    </location>
</feature>
<evidence type="ECO:0000256" key="1">
    <source>
        <dbReference type="ARBA" id="ARBA00022679"/>
    </source>
</evidence>
<keyword evidence="4" id="KW-1133">Transmembrane helix</keyword>
<evidence type="ECO:0000256" key="4">
    <source>
        <dbReference type="SAM" id="Phobius"/>
    </source>
</evidence>
<dbReference type="InterPro" id="IPR050482">
    <property type="entry name" value="Sensor_HK_TwoCompSys"/>
</dbReference>
<evidence type="ECO:0000313" key="6">
    <source>
        <dbReference type="EMBL" id="BDZ49043.1"/>
    </source>
</evidence>
<dbReference type="SUPFAM" id="SSF55874">
    <property type="entry name" value="ATPase domain of HSP90 chaperone/DNA topoisomerase II/histidine kinase"/>
    <property type="match status" value="1"/>
</dbReference>
<feature type="transmembrane region" description="Helical" evidence="4">
    <location>
        <begin position="62"/>
        <end position="81"/>
    </location>
</feature>
<reference evidence="7" key="1">
    <citation type="journal article" date="2019" name="Int. J. Syst. Evol. Microbiol.">
        <title>The Global Catalogue of Microorganisms (GCM) 10K type strain sequencing project: providing services to taxonomists for standard genome sequencing and annotation.</title>
        <authorList>
            <consortium name="The Broad Institute Genomics Platform"/>
            <consortium name="The Broad Institute Genome Sequencing Center for Infectious Disease"/>
            <person name="Wu L."/>
            <person name="Ma J."/>
        </authorList>
    </citation>
    <scope>NUCLEOTIDE SEQUENCE [LARGE SCALE GENOMIC DNA]</scope>
    <source>
        <strain evidence="7">NBRC 108728</strain>
    </source>
</reference>